<dbReference type="EMBL" id="JABWDY010034645">
    <property type="protein sequence ID" value="KAF5182505.1"/>
    <property type="molecule type" value="Genomic_DNA"/>
</dbReference>
<sequence length="69" mass="7703">MKLATVCRQSSMTQNIFYTAGQDHSTVKNVGKFTLCYIMGDLECKERSVLQGGIYDMSEAQVKGCLWTS</sequence>
<dbReference type="AlphaFoldDB" id="A0A7J6USH6"/>
<proteinExistence type="predicted"/>
<keyword evidence="3" id="KW-1185">Reference proteome</keyword>
<dbReference type="Proteomes" id="UP000554482">
    <property type="component" value="Unassembled WGS sequence"/>
</dbReference>
<gene>
    <name evidence="2" type="ORF">FRX31_027911</name>
    <name evidence="1" type="ORF">FRX31_034929</name>
</gene>
<evidence type="ECO:0000313" key="2">
    <source>
        <dbReference type="EMBL" id="KAF5182505.1"/>
    </source>
</evidence>
<protein>
    <submittedName>
        <fullName evidence="1">Uncharacterized protein</fullName>
    </submittedName>
</protein>
<comment type="caution">
    <text evidence="1">The sequence shown here is derived from an EMBL/GenBank/DDBJ whole genome shotgun (WGS) entry which is preliminary data.</text>
</comment>
<organism evidence="1 3">
    <name type="scientific">Thalictrum thalictroides</name>
    <name type="common">Rue-anemone</name>
    <name type="synonym">Anemone thalictroides</name>
    <dbReference type="NCBI Taxonomy" id="46969"/>
    <lineage>
        <taxon>Eukaryota</taxon>
        <taxon>Viridiplantae</taxon>
        <taxon>Streptophyta</taxon>
        <taxon>Embryophyta</taxon>
        <taxon>Tracheophyta</taxon>
        <taxon>Spermatophyta</taxon>
        <taxon>Magnoliopsida</taxon>
        <taxon>Ranunculales</taxon>
        <taxon>Ranunculaceae</taxon>
        <taxon>Thalictroideae</taxon>
        <taxon>Thalictrum</taxon>
    </lineage>
</organism>
<evidence type="ECO:0000313" key="3">
    <source>
        <dbReference type="Proteomes" id="UP000554482"/>
    </source>
</evidence>
<name>A0A7J6USH6_THATH</name>
<reference evidence="1 3" key="1">
    <citation type="submission" date="2020-06" db="EMBL/GenBank/DDBJ databases">
        <title>Transcriptomic and genomic resources for Thalictrum thalictroides and T. hernandezii: Facilitating candidate gene discovery in an emerging model plant lineage.</title>
        <authorList>
            <person name="Arias T."/>
            <person name="Riano-Pachon D.M."/>
            <person name="Di Stilio V.S."/>
        </authorList>
    </citation>
    <scope>NUCLEOTIDE SEQUENCE [LARGE SCALE GENOMIC DNA]</scope>
    <source>
        <strain evidence="3">cv. WT478/WT964</strain>
        <strain evidence="1">WT478/WT964</strain>
        <tissue evidence="1">Leaves</tissue>
    </source>
</reference>
<dbReference type="EMBL" id="JABWDY010043996">
    <property type="protein sequence ID" value="KAF5175486.1"/>
    <property type="molecule type" value="Genomic_DNA"/>
</dbReference>
<evidence type="ECO:0000313" key="1">
    <source>
        <dbReference type="EMBL" id="KAF5175486.1"/>
    </source>
</evidence>
<accession>A0A7J6USH6</accession>